<dbReference type="PANTHER" id="PTHR43877:SF2">
    <property type="entry name" value="AMINOALKYLPHOSPHONATE N-ACETYLTRANSFERASE-RELATED"/>
    <property type="match status" value="1"/>
</dbReference>
<keyword evidence="4" id="KW-0687">Ribonucleoprotein</keyword>
<accession>A0A1N7MAG8</accession>
<sequence>MIDALSITRVDPRDAGAIACLREYYGELDARFPQGFDVSLSADPEAASLRPPRGAFLLALCDGRPVACAGLKGHGAWGEVKRVWVAPERRGQGIARRLMAAIEEEGRHLGMLHLRLDTNSSLPEAVAMYRGFGWTEIRRFNDDPYPDVFFERRL</sequence>
<organism evidence="4 5">
    <name type="scientific">Roseivivax lentus</name>
    <dbReference type="NCBI Taxonomy" id="633194"/>
    <lineage>
        <taxon>Bacteria</taxon>
        <taxon>Pseudomonadati</taxon>
        <taxon>Pseudomonadota</taxon>
        <taxon>Alphaproteobacteria</taxon>
        <taxon>Rhodobacterales</taxon>
        <taxon>Roseobacteraceae</taxon>
        <taxon>Roseivivax</taxon>
    </lineage>
</organism>
<keyword evidence="5" id="KW-1185">Reference proteome</keyword>
<dbReference type="AlphaFoldDB" id="A0A1N7MAG8"/>
<dbReference type="Pfam" id="PF00583">
    <property type="entry name" value="Acetyltransf_1"/>
    <property type="match status" value="1"/>
</dbReference>
<dbReference type="Proteomes" id="UP000186684">
    <property type="component" value="Unassembled WGS sequence"/>
</dbReference>
<keyword evidence="4" id="KW-0689">Ribosomal protein</keyword>
<evidence type="ECO:0000256" key="2">
    <source>
        <dbReference type="ARBA" id="ARBA00023315"/>
    </source>
</evidence>
<keyword evidence="1" id="KW-0808">Transferase</keyword>
<dbReference type="Gene3D" id="3.40.630.30">
    <property type="match status" value="1"/>
</dbReference>
<gene>
    <name evidence="4" type="ORF">SAMN05421759_104127</name>
</gene>
<dbReference type="CDD" id="cd04301">
    <property type="entry name" value="NAT_SF"/>
    <property type="match status" value="1"/>
</dbReference>
<dbReference type="SUPFAM" id="SSF55729">
    <property type="entry name" value="Acyl-CoA N-acyltransferases (Nat)"/>
    <property type="match status" value="1"/>
</dbReference>
<proteinExistence type="predicted"/>
<dbReference type="GO" id="GO:0016747">
    <property type="term" value="F:acyltransferase activity, transferring groups other than amino-acyl groups"/>
    <property type="evidence" value="ECO:0007669"/>
    <property type="project" value="InterPro"/>
</dbReference>
<evidence type="ECO:0000313" key="4">
    <source>
        <dbReference type="EMBL" id="SIS82969.1"/>
    </source>
</evidence>
<feature type="domain" description="N-acetyltransferase" evidence="3">
    <location>
        <begin position="8"/>
        <end position="154"/>
    </location>
</feature>
<dbReference type="PROSITE" id="PS51186">
    <property type="entry name" value="GNAT"/>
    <property type="match status" value="1"/>
</dbReference>
<evidence type="ECO:0000313" key="5">
    <source>
        <dbReference type="Proteomes" id="UP000186684"/>
    </source>
</evidence>
<protein>
    <submittedName>
        <fullName evidence="4">Ribosomal protein S18 acetylase RimI</fullName>
    </submittedName>
</protein>
<reference evidence="5" key="1">
    <citation type="submission" date="2017-01" db="EMBL/GenBank/DDBJ databases">
        <authorList>
            <person name="Varghese N."/>
            <person name="Submissions S."/>
        </authorList>
    </citation>
    <scope>NUCLEOTIDE SEQUENCE [LARGE SCALE GENOMIC DNA]</scope>
    <source>
        <strain evidence="5">DSM 29430</strain>
    </source>
</reference>
<evidence type="ECO:0000259" key="3">
    <source>
        <dbReference type="PROSITE" id="PS51186"/>
    </source>
</evidence>
<dbReference type="GO" id="GO:0005840">
    <property type="term" value="C:ribosome"/>
    <property type="evidence" value="ECO:0007669"/>
    <property type="project" value="UniProtKB-KW"/>
</dbReference>
<keyword evidence="2" id="KW-0012">Acyltransferase</keyword>
<dbReference type="STRING" id="633194.SAMN05421759_104127"/>
<evidence type="ECO:0000256" key="1">
    <source>
        <dbReference type="ARBA" id="ARBA00022679"/>
    </source>
</evidence>
<dbReference type="RefSeq" id="WP_076447418.1">
    <property type="nucleotide sequence ID" value="NZ_FTOQ01000004.1"/>
</dbReference>
<name>A0A1N7MAG8_9RHOB</name>
<dbReference type="InterPro" id="IPR050832">
    <property type="entry name" value="Bact_Acetyltransf"/>
</dbReference>
<dbReference type="InterPro" id="IPR000182">
    <property type="entry name" value="GNAT_dom"/>
</dbReference>
<dbReference type="EMBL" id="FTOQ01000004">
    <property type="protein sequence ID" value="SIS82969.1"/>
    <property type="molecule type" value="Genomic_DNA"/>
</dbReference>
<dbReference type="InterPro" id="IPR016181">
    <property type="entry name" value="Acyl_CoA_acyltransferase"/>
</dbReference>
<dbReference type="OrthoDB" id="2436196at2"/>
<dbReference type="PANTHER" id="PTHR43877">
    <property type="entry name" value="AMINOALKYLPHOSPHONATE N-ACETYLTRANSFERASE-RELATED-RELATED"/>
    <property type="match status" value="1"/>
</dbReference>